<dbReference type="Proteomes" id="UP000249229">
    <property type="component" value="Unassembled WGS sequence"/>
</dbReference>
<accession>A0A2W5QRZ5</accession>
<keyword evidence="1" id="KW-0812">Transmembrane</keyword>
<comment type="caution">
    <text evidence="3">The sequence shown here is derived from an EMBL/GenBank/DDBJ whole genome shotgun (WGS) entry which is preliminary data.</text>
</comment>
<keyword evidence="1" id="KW-1133">Transmembrane helix</keyword>
<dbReference type="AlphaFoldDB" id="A0A2W5QRZ5"/>
<protein>
    <recommendedName>
        <fullName evidence="2">Phage shock protein PspC N-terminal domain-containing protein</fullName>
    </recommendedName>
</protein>
<evidence type="ECO:0000313" key="4">
    <source>
        <dbReference type="Proteomes" id="UP000249229"/>
    </source>
</evidence>
<feature type="domain" description="Phage shock protein PspC N-terminal" evidence="2">
    <location>
        <begin position="15"/>
        <end position="59"/>
    </location>
</feature>
<dbReference type="EMBL" id="QFQI01000004">
    <property type="protein sequence ID" value="PZQ60777.1"/>
    <property type="molecule type" value="Genomic_DNA"/>
</dbReference>
<evidence type="ECO:0000313" key="3">
    <source>
        <dbReference type="EMBL" id="PZQ60777.1"/>
    </source>
</evidence>
<reference evidence="3 4" key="1">
    <citation type="submission" date="2017-08" db="EMBL/GenBank/DDBJ databases">
        <title>Infants hospitalized years apart are colonized by the same room-sourced microbial strains.</title>
        <authorList>
            <person name="Brooks B."/>
            <person name="Olm M.R."/>
            <person name="Firek B.A."/>
            <person name="Baker R."/>
            <person name="Thomas B.C."/>
            <person name="Morowitz M.J."/>
            <person name="Banfield J.F."/>
        </authorList>
    </citation>
    <scope>NUCLEOTIDE SEQUENCE [LARGE SCALE GENOMIC DNA]</scope>
    <source>
        <strain evidence="3">S2_005_001_R1_22</strain>
    </source>
</reference>
<feature type="transmembrane region" description="Helical" evidence="1">
    <location>
        <begin position="35"/>
        <end position="61"/>
    </location>
</feature>
<dbReference type="Pfam" id="PF04024">
    <property type="entry name" value="PspC"/>
    <property type="match status" value="1"/>
</dbReference>
<organism evidence="3 4">
    <name type="scientific">Sphingomonas taxi</name>
    <dbReference type="NCBI Taxonomy" id="1549858"/>
    <lineage>
        <taxon>Bacteria</taxon>
        <taxon>Pseudomonadati</taxon>
        <taxon>Pseudomonadota</taxon>
        <taxon>Alphaproteobacteria</taxon>
        <taxon>Sphingomonadales</taxon>
        <taxon>Sphingomonadaceae</taxon>
        <taxon>Sphingomonas</taxon>
    </lineage>
</organism>
<gene>
    <name evidence="3" type="ORF">DI544_07490</name>
</gene>
<name>A0A2W5QRZ5_9SPHN</name>
<dbReference type="InterPro" id="IPR007168">
    <property type="entry name" value="Phageshock_PspC_N"/>
</dbReference>
<sequence length="93" mass="9953">MTDLSAPPPALRDNLFGVCAALGEDFGFDPLWLRLGFAVALLFNLEAVLLTYLALGVLVAASRLLFPNRRPAPTKVAADVAEPDVAPEYRQAA</sequence>
<proteinExistence type="predicted"/>
<keyword evidence="1" id="KW-0472">Membrane</keyword>
<evidence type="ECO:0000256" key="1">
    <source>
        <dbReference type="SAM" id="Phobius"/>
    </source>
</evidence>
<evidence type="ECO:0000259" key="2">
    <source>
        <dbReference type="Pfam" id="PF04024"/>
    </source>
</evidence>